<sequence>MGSTSRAACLIALSVILAAPIAASAQPPRSDNPTAVPITQVRVAEIPVTYTVPGSVVSDGRIDVSSRVVGFIERLDVREGQKVSRGDLLVQIDPTDIDEAIRQAQAGVRTSREELDDAEQDVQKFTRLALSGSAASETVRKAKVRVDIARASLDRAQSALSAAQAQKSYAGITSPVDGVVVSVARRRGEMATAGSAILTVESREVLLFKTFVSESNLSAIDQATPVLVRIDTLKDTPFQGRIRGIVPSGDDVTRRYEINIVLPNDSRLVPGMFGRADIALGVQKAMLIPRASVIRRGGLDGVFVLDGTVARFRWLRLGRNVGESVEIVAGLSGEETILAAANGAVRDGSVVATVESPR</sequence>
<keyword evidence="2" id="KW-0175">Coiled coil</keyword>
<dbReference type="InterPro" id="IPR058792">
    <property type="entry name" value="Beta-barrel_RND_2"/>
</dbReference>
<evidence type="ECO:0000313" key="6">
    <source>
        <dbReference type="EMBL" id="KPH81399.1"/>
    </source>
</evidence>
<evidence type="ECO:0000256" key="2">
    <source>
        <dbReference type="SAM" id="Coils"/>
    </source>
</evidence>
<feature type="domain" description="CusB-like beta-barrel" evidence="5">
    <location>
        <begin position="212"/>
        <end position="278"/>
    </location>
</feature>
<reference evidence="6 7" key="1">
    <citation type="submission" date="2015-07" db="EMBL/GenBank/DDBJ databases">
        <title>Whole genome sequencing of Bosea vaviloviae isolated from cave pool.</title>
        <authorList>
            <person name="Tan N.E.H."/>
            <person name="Lee Y.P."/>
            <person name="Gan H.M."/>
            <person name="Barton H."/>
            <person name="Savka M.A."/>
        </authorList>
    </citation>
    <scope>NUCLEOTIDE SEQUENCE [LARGE SCALE GENOMIC DNA]</scope>
    <source>
        <strain evidence="6 7">SD260</strain>
    </source>
</reference>
<dbReference type="InterPro" id="IPR058625">
    <property type="entry name" value="MdtA-like_BSH"/>
</dbReference>
<feature type="chain" id="PRO_5005870975" evidence="3">
    <location>
        <begin position="26"/>
        <end position="358"/>
    </location>
</feature>
<dbReference type="Gene3D" id="2.40.30.170">
    <property type="match status" value="1"/>
</dbReference>
<dbReference type="Gene3D" id="2.40.50.100">
    <property type="match status" value="1"/>
</dbReference>
<dbReference type="NCBIfam" id="TIGR01730">
    <property type="entry name" value="RND_mfp"/>
    <property type="match status" value="1"/>
</dbReference>
<feature type="coiled-coil region" evidence="2">
    <location>
        <begin position="101"/>
        <end position="166"/>
    </location>
</feature>
<name>A0A0N1F6Z2_9HYPH</name>
<proteinExistence type="inferred from homology"/>
<dbReference type="GO" id="GO:1990281">
    <property type="term" value="C:efflux pump complex"/>
    <property type="evidence" value="ECO:0007669"/>
    <property type="project" value="TreeGrafter"/>
</dbReference>
<dbReference type="InterPro" id="IPR006143">
    <property type="entry name" value="RND_pump_MFP"/>
</dbReference>
<protein>
    <submittedName>
        <fullName evidence="6">RND transporter</fullName>
    </submittedName>
</protein>
<dbReference type="EMBL" id="LGSZ01000029">
    <property type="protein sequence ID" value="KPH81399.1"/>
    <property type="molecule type" value="Genomic_DNA"/>
</dbReference>
<evidence type="ECO:0000256" key="3">
    <source>
        <dbReference type="SAM" id="SignalP"/>
    </source>
</evidence>
<dbReference type="Pfam" id="PF25917">
    <property type="entry name" value="BSH_RND"/>
    <property type="match status" value="1"/>
</dbReference>
<dbReference type="OrthoDB" id="9806939at2"/>
<dbReference type="AlphaFoldDB" id="A0A0N1F6Z2"/>
<dbReference type="PANTHER" id="PTHR30469:SF15">
    <property type="entry name" value="HLYD FAMILY OF SECRETION PROTEINS"/>
    <property type="match status" value="1"/>
</dbReference>
<dbReference type="PATRIC" id="fig|1526658.3.peg.2763"/>
<feature type="domain" description="Multidrug resistance protein MdtA-like barrel-sandwich hybrid" evidence="4">
    <location>
        <begin position="62"/>
        <end position="196"/>
    </location>
</feature>
<accession>A0A0N1F6Z2</accession>
<feature type="signal peptide" evidence="3">
    <location>
        <begin position="1"/>
        <end position="25"/>
    </location>
</feature>
<keyword evidence="7" id="KW-1185">Reference proteome</keyword>
<evidence type="ECO:0000259" key="5">
    <source>
        <dbReference type="Pfam" id="PF25954"/>
    </source>
</evidence>
<dbReference type="SUPFAM" id="SSF111369">
    <property type="entry name" value="HlyD-like secretion proteins"/>
    <property type="match status" value="1"/>
</dbReference>
<organism evidence="6 7">
    <name type="scientific">Bosea vaviloviae</name>
    <dbReference type="NCBI Taxonomy" id="1526658"/>
    <lineage>
        <taxon>Bacteria</taxon>
        <taxon>Pseudomonadati</taxon>
        <taxon>Pseudomonadota</taxon>
        <taxon>Alphaproteobacteria</taxon>
        <taxon>Hyphomicrobiales</taxon>
        <taxon>Boseaceae</taxon>
        <taxon>Bosea</taxon>
    </lineage>
</organism>
<dbReference type="Gene3D" id="2.40.420.20">
    <property type="match status" value="1"/>
</dbReference>
<dbReference type="Proteomes" id="UP000037822">
    <property type="component" value="Unassembled WGS sequence"/>
</dbReference>
<evidence type="ECO:0000313" key="7">
    <source>
        <dbReference type="Proteomes" id="UP000037822"/>
    </source>
</evidence>
<dbReference type="Gene3D" id="1.10.287.470">
    <property type="entry name" value="Helix hairpin bin"/>
    <property type="match status" value="1"/>
</dbReference>
<comment type="similarity">
    <text evidence="1">Belongs to the membrane fusion protein (MFP) (TC 8.A.1) family.</text>
</comment>
<dbReference type="GO" id="GO:0015562">
    <property type="term" value="F:efflux transmembrane transporter activity"/>
    <property type="evidence" value="ECO:0007669"/>
    <property type="project" value="TreeGrafter"/>
</dbReference>
<gene>
    <name evidence="6" type="ORF">AE618_08695</name>
</gene>
<dbReference type="Pfam" id="PF25954">
    <property type="entry name" value="Beta-barrel_RND_2"/>
    <property type="match status" value="1"/>
</dbReference>
<dbReference type="PANTHER" id="PTHR30469">
    <property type="entry name" value="MULTIDRUG RESISTANCE PROTEIN MDTA"/>
    <property type="match status" value="1"/>
</dbReference>
<comment type="caution">
    <text evidence="6">The sequence shown here is derived from an EMBL/GenBank/DDBJ whole genome shotgun (WGS) entry which is preliminary data.</text>
</comment>
<keyword evidence="3" id="KW-0732">Signal</keyword>
<evidence type="ECO:0000259" key="4">
    <source>
        <dbReference type="Pfam" id="PF25917"/>
    </source>
</evidence>
<evidence type="ECO:0000256" key="1">
    <source>
        <dbReference type="ARBA" id="ARBA00009477"/>
    </source>
</evidence>